<dbReference type="SUPFAM" id="SSF55781">
    <property type="entry name" value="GAF domain-like"/>
    <property type="match status" value="1"/>
</dbReference>
<reference evidence="4 5" key="1">
    <citation type="submission" date="2020-12" db="EMBL/GenBank/DDBJ databases">
        <title>Streptomyces typhae sp. nov., a novel endophytic actinomycete isolated from the root of cattail pollen (Typha angustifolia L.).</title>
        <authorList>
            <person name="Peng C."/>
            <person name="Liu C."/>
        </authorList>
    </citation>
    <scope>NUCLEOTIDE SEQUENCE [LARGE SCALE GENOMIC DNA]</scope>
    <source>
        <strain evidence="4 5">JCM 4753</strain>
    </source>
</reference>
<dbReference type="InterPro" id="IPR036390">
    <property type="entry name" value="WH_DNA-bd_sf"/>
</dbReference>
<dbReference type="InterPro" id="IPR036388">
    <property type="entry name" value="WH-like_DNA-bd_sf"/>
</dbReference>
<gene>
    <name evidence="4" type="ORF">JGB26_23255</name>
</gene>
<evidence type="ECO:0000313" key="5">
    <source>
        <dbReference type="Proteomes" id="UP000634780"/>
    </source>
</evidence>
<proteinExistence type="predicted"/>
<dbReference type="PANTHER" id="PTHR30136">
    <property type="entry name" value="HELIX-TURN-HELIX TRANSCRIPTIONAL REGULATOR, ICLR FAMILY"/>
    <property type="match status" value="1"/>
</dbReference>
<evidence type="ECO:0000313" key="4">
    <source>
        <dbReference type="EMBL" id="MBJ3809998.1"/>
    </source>
</evidence>
<evidence type="ECO:0000256" key="1">
    <source>
        <dbReference type="ARBA" id="ARBA00023015"/>
    </source>
</evidence>
<protein>
    <submittedName>
        <fullName evidence="4">Helix-turn-helix domain-containing protein</fullName>
    </submittedName>
</protein>
<dbReference type="SUPFAM" id="SSF46785">
    <property type="entry name" value="Winged helix' DNA-binding domain"/>
    <property type="match status" value="1"/>
</dbReference>
<dbReference type="InterPro" id="IPR029016">
    <property type="entry name" value="GAF-like_dom_sf"/>
</dbReference>
<keyword evidence="1" id="KW-0805">Transcription regulation</keyword>
<dbReference type="Gene3D" id="1.10.10.10">
    <property type="entry name" value="Winged helix-like DNA-binding domain superfamily/Winged helix DNA-binding domain"/>
    <property type="match status" value="1"/>
</dbReference>
<dbReference type="PANTHER" id="PTHR30136:SF39">
    <property type="entry name" value="TRANSCRIPTIONAL REGULATORY PROTEIN"/>
    <property type="match status" value="1"/>
</dbReference>
<dbReference type="EMBL" id="JAEKOZ010000014">
    <property type="protein sequence ID" value="MBJ3809998.1"/>
    <property type="molecule type" value="Genomic_DNA"/>
</dbReference>
<dbReference type="Pfam" id="PF09339">
    <property type="entry name" value="HTH_IclR"/>
    <property type="match status" value="1"/>
</dbReference>
<dbReference type="InterPro" id="IPR050707">
    <property type="entry name" value="HTH_MetabolicPath_Reg"/>
</dbReference>
<comment type="caution">
    <text evidence="4">The sequence shown here is derived from an EMBL/GenBank/DDBJ whole genome shotgun (WGS) entry which is preliminary data.</text>
</comment>
<dbReference type="Proteomes" id="UP000634780">
    <property type="component" value="Unassembled WGS sequence"/>
</dbReference>
<organism evidence="4 5">
    <name type="scientific">Streptomyces flavofungini</name>
    <dbReference type="NCBI Taxonomy" id="68200"/>
    <lineage>
        <taxon>Bacteria</taxon>
        <taxon>Bacillati</taxon>
        <taxon>Actinomycetota</taxon>
        <taxon>Actinomycetes</taxon>
        <taxon>Kitasatosporales</taxon>
        <taxon>Streptomycetaceae</taxon>
        <taxon>Streptomyces</taxon>
    </lineage>
</organism>
<accession>A0ABS0X9V3</accession>
<name>A0ABS0X9V3_9ACTN</name>
<evidence type="ECO:0000259" key="3">
    <source>
        <dbReference type="Pfam" id="PF09339"/>
    </source>
</evidence>
<keyword evidence="2" id="KW-0804">Transcription</keyword>
<feature type="domain" description="HTH iclR-type" evidence="3">
    <location>
        <begin position="16"/>
        <end position="67"/>
    </location>
</feature>
<dbReference type="InterPro" id="IPR005471">
    <property type="entry name" value="Tscrpt_reg_IclR_N"/>
</dbReference>
<dbReference type="Gene3D" id="3.30.450.40">
    <property type="match status" value="1"/>
</dbReference>
<keyword evidence="5" id="KW-1185">Reference proteome</keyword>
<sequence>MSQHAAVMTPDQAGSAVGRTLAVLRALRRLGPGTHPLAAIAAQAALPSPTAHRYVQALVGEGAVERQGPRGHYAFVETPHLFSDFPLGRSGPPTGLGSATVRTELITLQSRTGQIALAYAALLIGRPMRVHAETALGAHAQQLYAAPQASLQALWRAPLEADASGWVILACLGDTGAARPPFHRIREDGYAVGPSPLLDRDIIAAPVWRGSTVAGAVSLLASHRQLRGTAVRNRFVAAVMDTAGAISRQLTRTGMQALAD</sequence>
<evidence type="ECO:0000256" key="2">
    <source>
        <dbReference type="ARBA" id="ARBA00023163"/>
    </source>
</evidence>